<accession>A0A4U0UXL1</accession>
<dbReference type="Proteomes" id="UP000310066">
    <property type="component" value="Unassembled WGS sequence"/>
</dbReference>
<evidence type="ECO:0000256" key="1">
    <source>
        <dbReference type="SAM" id="Phobius"/>
    </source>
</evidence>
<sequence length="53" mass="6168">MKDRYFGFRGGWLTFWVTVACATDMTLFGYDQGVFGGVIVTDDFLNTRNRRQH</sequence>
<keyword evidence="1" id="KW-0812">Transmembrane</keyword>
<reference evidence="2 3" key="1">
    <citation type="submission" date="2017-03" db="EMBL/GenBank/DDBJ databases">
        <title>Genomes of endolithic fungi from Antarctica.</title>
        <authorList>
            <person name="Coleine C."/>
            <person name="Masonjones S."/>
            <person name="Stajich J.E."/>
        </authorList>
    </citation>
    <scope>NUCLEOTIDE SEQUENCE [LARGE SCALE GENOMIC DNA]</scope>
    <source>
        <strain evidence="2 3">CCFEE 5311</strain>
    </source>
</reference>
<dbReference type="STRING" id="329885.A0A4U0UXL1"/>
<keyword evidence="1" id="KW-0472">Membrane</keyword>
<gene>
    <name evidence="2" type="ORF">B0A54_07842</name>
</gene>
<keyword evidence="1" id="KW-1133">Transmembrane helix</keyword>
<comment type="caution">
    <text evidence="2">The sequence shown here is derived from an EMBL/GenBank/DDBJ whole genome shotgun (WGS) entry which is preliminary data.</text>
</comment>
<dbReference type="OrthoDB" id="6133115at2759"/>
<dbReference type="AlphaFoldDB" id="A0A4U0UXL1"/>
<proteinExistence type="predicted"/>
<dbReference type="PROSITE" id="PS51257">
    <property type="entry name" value="PROKAR_LIPOPROTEIN"/>
    <property type="match status" value="1"/>
</dbReference>
<name>A0A4U0UXL1_9PEZI</name>
<evidence type="ECO:0008006" key="4">
    <source>
        <dbReference type="Google" id="ProtNLM"/>
    </source>
</evidence>
<evidence type="ECO:0000313" key="3">
    <source>
        <dbReference type="Proteomes" id="UP000310066"/>
    </source>
</evidence>
<feature type="transmembrane region" description="Helical" evidence="1">
    <location>
        <begin position="12"/>
        <end position="30"/>
    </location>
</feature>
<evidence type="ECO:0000313" key="2">
    <source>
        <dbReference type="EMBL" id="TKA40930.1"/>
    </source>
</evidence>
<dbReference type="EMBL" id="NAJP01000030">
    <property type="protein sequence ID" value="TKA40930.1"/>
    <property type="molecule type" value="Genomic_DNA"/>
</dbReference>
<organism evidence="2 3">
    <name type="scientific">Friedmanniomyces endolithicus</name>
    <dbReference type="NCBI Taxonomy" id="329885"/>
    <lineage>
        <taxon>Eukaryota</taxon>
        <taxon>Fungi</taxon>
        <taxon>Dikarya</taxon>
        <taxon>Ascomycota</taxon>
        <taxon>Pezizomycotina</taxon>
        <taxon>Dothideomycetes</taxon>
        <taxon>Dothideomycetidae</taxon>
        <taxon>Mycosphaerellales</taxon>
        <taxon>Teratosphaeriaceae</taxon>
        <taxon>Friedmanniomyces</taxon>
    </lineage>
</organism>
<protein>
    <recommendedName>
        <fullName evidence="4">Major facilitator superfamily (MFS) profile domain-containing protein</fullName>
    </recommendedName>
</protein>